<feature type="domain" description="TonB C-terminal" evidence="1">
    <location>
        <begin position="35"/>
        <end position="129"/>
    </location>
</feature>
<evidence type="ECO:0000259" key="1">
    <source>
        <dbReference type="PROSITE" id="PS52015"/>
    </source>
</evidence>
<gene>
    <name evidence="2" type="ORF">GCM10022212_15260</name>
</gene>
<reference evidence="3" key="1">
    <citation type="journal article" date="2019" name="Int. J. Syst. Evol. Microbiol.">
        <title>The Global Catalogue of Microorganisms (GCM) 10K type strain sequencing project: providing services to taxonomists for standard genome sequencing and annotation.</title>
        <authorList>
            <consortium name="The Broad Institute Genomics Platform"/>
            <consortium name="The Broad Institute Genome Sequencing Center for Infectious Disease"/>
            <person name="Wu L."/>
            <person name="Ma J."/>
        </authorList>
    </citation>
    <scope>NUCLEOTIDE SEQUENCE [LARGE SCALE GENOMIC DNA]</scope>
    <source>
        <strain evidence="3">JCM 16673</strain>
    </source>
</reference>
<dbReference type="SUPFAM" id="SSF74653">
    <property type="entry name" value="TolA/TonB C-terminal domain"/>
    <property type="match status" value="1"/>
</dbReference>
<proteinExistence type="predicted"/>
<protein>
    <recommendedName>
        <fullName evidence="1">TonB C-terminal domain-containing protein</fullName>
    </recommendedName>
</protein>
<evidence type="ECO:0000313" key="2">
    <source>
        <dbReference type="EMBL" id="GAA4019836.1"/>
    </source>
</evidence>
<dbReference type="Proteomes" id="UP001501353">
    <property type="component" value="Unassembled WGS sequence"/>
</dbReference>
<name>A0ABP7T1V4_9BURK</name>
<dbReference type="InterPro" id="IPR037682">
    <property type="entry name" value="TonB_C"/>
</dbReference>
<dbReference type="Pfam" id="PF03544">
    <property type="entry name" value="TonB_C"/>
    <property type="match status" value="1"/>
</dbReference>
<dbReference type="Gene3D" id="3.30.1150.10">
    <property type="match status" value="1"/>
</dbReference>
<keyword evidence="3" id="KW-1185">Reference proteome</keyword>
<comment type="caution">
    <text evidence="2">The sequence shown here is derived from an EMBL/GenBank/DDBJ whole genome shotgun (WGS) entry which is preliminary data.</text>
</comment>
<organism evidence="2 3">
    <name type="scientific">Actimicrobium antarcticum</name>
    <dbReference type="NCBI Taxonomy" id="1051899"/>
    <lineage>
        <taxon>Bacteria</taxon>
        <taxon>Pseudomonadati</taxon>
        <taxon>Pseudomonadota</taxon>
        <taxon>Betaproteobacteria</taxon>
        <taxon>Burkholderiales</taxon>
        <taxon>Oxalobacteraceae</taxon>
        <taxon>Actimicrobium</taxon>
    </lineage>
</organism>
<accession>A0ABP7T1V4</accession>
<dbReference type="PROSITE" id="PS52015">
    <property type="entry name" value="TONB_CTD"/>
    <property type="match status" value="1"/>
</dbReference>
<dbReference type="EMBL" id="BAAAZE010000007">
    <property type="protein sequence ID" value="GAA4019836.1"/>
    <property type="molecule type" value="Genomic_DNA"/>
</dbReference>
<evidence type="ECO:0000313" key="3">
    <source>
        <dbReference type="Proteomes" id="UP001501353"/>
    </source>
</evidence>
<sequence>MREIFADQIGLDQAPLAQAVVPGTVAPAGYLDAVLVERRPRARQELVPVYPQEAFARRAGGRVVVEVLIGANGCIDALRALDATPGFADSALGALGTITFDPALLEGHPVAARMLVELVYAVADSTVIRMD</sequence>